<reference evidence="2 3" key="1">
    <citation type="submission" date="2016-10" db="EMBL/GenBank/DDBJ databases">
        <title>Silvanigrella aquatica sp. nov., isolated from a freshwater lake located in the Black Forest, Germany, description of Silvanigrellaceae fam. nov., Silvanigrellales ord. nov., reclassification of the order Bdellovibrionales in the class Oligoflexia, reclassification of the families Bacteriovoracaceae and Halobacteriovoraceae in the new order Bacteriovoracales ord. nov., and reclassification of the family Pseudobacteriovoracaceae in the order Oligoflexiales.</title>
        <authorList>
            <person name="Hahn M.W."/>
            <person name="Schmidt J."/>
            <person name="Koll U."/>
            <person name="Rohde M."/>
            <person name="Verbag S."/>
            <person name="Pitt A."/>
            <person name="Nakai R."/>
            <person name="Naganuma T."/>
            <person name="Lang E."/>
        </authorList>
    </citation>
    <scope>NUCLEOTIDE SEQUENCE [LARGE SCALE GENOMIC DNA]</scope>
    <source>
        <strain evidence="2 3">MWH-Nonnen-W8red</strain>
    </source>
</reference>
<dbReference type="AlphaFoldDB" id="A0A1L4CXR6"/>
<keyword evidence="1" id="KW-0472">Membrane</keyword>
<keyword evidence="1" id="KW-1133">Transmembrane helix</keyword>
<evidence type="ECO:0000256" key="1">
    <source>
        <dbReference type="SAM" id="Phobius"/>
    </source>
</evidence>
<gene>
    <name evidence="2" type="ORF">AXG55_01875</name>
</gene>
<keyword evidence="3" id="KW-1185">Reference proteome</keyword>
<dbReference type="STRING" id="1915309.AXG55_01875"/>
<protein>
    <submittedName>
        <fullName evidence="2">Uncharacterized protein</fullName>
    </submittedName>
</protein>
<keyword evidence="1" id="KW-0812">Transmembrane</keyword>
<name>A0A1L4CXR6_9BACT</name>
<accession>A0A1L4CXR6</accession>
<sequence>MNINLISYENKNLNHVIIISIILQFILTYSYEFFGYIGPWLSLLSLFLILRKNNYLEILGLKWEFNSFYLFLVLFELLDI</sequence>
<dbReference type="EMBL" id="CP017834">
    <property type="protein sequence ID" value="APJ02738.1"/>
    <property type="molecule type" value="Genomic_DNA"/>
</dbReference>
<organism evidence="2 3">
    <name type="scientific">Silvanigrella aquatica</name>
    <dbReference type="NCBI Taxonomy" id="1915309"/>
    <lineage>
        <taxon>Bacteria</taxon>
        <taxon>Pseudomonadati</taxon>
        <taxon>Bdellovibrionota</taxon>
        <taxon>Oligoflexia</taxon>
        <taxon>Silvanigrellales</taxon>
        <taxon>Silvanigrellaceae</taxon>
        <taxon>Silvanigrella</taxon>
    </lineage>
</organism>
<evidence type="ECO:0000313" key="3">
    <source>
        <dbReference type="Proteomes" id="UP000184731"/>
    </source>
</evidence>
<feature type="transmembrane region" description="Helical" evidence="1">
    <location>
        <begin position="12"/>
        <end position="27"/>
    </location>
</feature>
<proteinExistence type="predicted"/>
<evidence type="ECO:0000313" key="2">
    <source>
        <dbReference type="EMBL" id="APJ02738.1"/>
    </source>
</evidence>
<dbReference type="Proteomes" id="UP000184731">
    <property type="component" value="Chromosome"/>
</dbReference>
<feature type="transmembrane region" description="Helical" evidence="1">
    <location>
        <begin position="33"/>
        <end position="50"/>
    </location>
</feature>
<dbReference type="KEGG" id="saqi:AXG55_01875"/>